<dbReference type="Pfam" id="PF08761">
    <property type="entry name" value="dUTPase_2"/>
    <property type="match status" value="1"/>
</dbReference>
<evidence type="ECO:0000313" key="2">
    <source>
        <dbReference type="Proteomes" id="UP000001401"/>
    </source>
</evidence>
<dbReference type="Gene3D" id="1.10.4010.10">
    <property type="entry name" value="Type II deoxyuridine triphosphatase"/>
    <property type="match status" value="1"/>
</dbReference>
<dbReference type="RefSeq" id="WP_013489763.1">
    <property type="nucleotide sequence ID" value="NC_014829.1"/>
</dbReference>
<dbReference type="AlphaFoldDB" id="E6U0I7"/>
<keyword evidence="2" id="KW-1185">Reference proteome</keyword>
<dbReference type="eggNOG" id="COG4508">
    <property type="taxonomic scope" value="Bacteria"/>
</dbReference>
<dbReference type="OrthoDB" id="5506143at2"/>
<proteinExistence type="predicted"/>
<dbReference type="CDD" id="cd11527">
    <property type="entry name" value="NTP-PPase_dUTPase"/>
    <property type="match status" value="1"/>
</dbReference>
<reference evidence="1 2" key="1">
    <citation type="submission" date="2010-12" db="EMBL/GenBank/DDBJ databases">
        <title>Complete sequence of Bacillus cellulosilyticus DSM 2522.</title>
        <authorList>
            <consortium name="US DOE Joint Genome Institute"/>
            <person name="Lucas S."/>
            <person name="Copeland A."/>
            <person name="Lapidus A."/>
            <person name="Cheng J.-F."/>
            <person name="Bruce D."/>
            <person name="Goodwin L."/>
            <person name="Pitluck S."/>
            <person name="Chertkov O."/>
            <person name="Detter J.C."/>
            <person name="Han C."/>
            <person name="Tapia R."/>
            <person name="Land M."/>
            <person name="Hauser L."/>
            <person name="Jeffries C."/>
            <person name="Kyrpides N."/>
            <person name="Ivanova N."/>
            <person name="Mikhailova N."/>
            <person name="Brumm P."/>
            <person name="Mead D."/>
            <person name="Woyke T."/>
        </authorList>
    </citation>
    <scope>NUCLEOTIDE SEQUENCE [LARGE SCALE GENOMIC DNA]</scope>
    <source>
        <strain evidence="2">ATCC 21833 / DSM 2522 / FERM P-1141 / JCM 9156 / N-4</strain>
    </source>
</reference>
<dbReference type="SUPFAM" id="SSF101386">
    <property type="entry name" value="all-alpha NTP pyrophosphatases"/>
    <property type="match status" value="1"/>
</dbReference>
<protein>
    <submittedName>
        <fullName evidence="1">dUTPase</fullName>
    </submittedName>
</protein>
<evidence type="ECO:0000313" key="1">
    <source>
        <dbReference type="EMBL" id="ADU31432.1"/>
    </source>
</evidence>
<dbReference type="Proteomes" id="UP000001401">
    <property type="component" value="Chromosome"/>
</dbReference>
<name>E6U0I7_EVAC2</name>
<dbReference type="STRING" id="649639.Bcell_3190"/>
<gene>
    <name evidence="1" type="ordered locus">Bcell_3190</name>
</gene>
<dbReference type="PIRSF" id="PIRSF030140">
    <property type="entry name" value="UCP030140"/>
    <property type="match status" value="1"/>
</dbReference>
<sequence>MDFQMLYKMQKQLDNHIEAKHQLEDENVLDRKILAFHVELAELANETRCFKFWSEKAPSDDAIILEEYVDGIHFILSIGIEYGYDNETMFEAPKQTKKTGEALVPYFFEVINATSLLREKGDKTSFDHLFTSYLTLGEALGFSANNIIDAYKNKNEVNYQRQQQGY</sequence>
<accession>E6U0I7</accession>
<dbReference type="InterPro" id="IPR016947">
    <property type="entry name" value="UCP030140"/>
</dbReference>
<dbReference type="EMBL" id="CP002394">
    <property type="protein sequence ID" value="ADU31432.1"/>
    <property type="molecule type" value="Genomic_DNA"/>
</dbReference>
<dbReference type="KEGG" id="bco:Bcell_3190"/>
<organism evidence="1 2">
    <name type="scientific">Evansella cellulosilytica (strain ATCC 21833 / DSM 2522 / FERM P-1141 / JCM 9156 / N-4)</name>
    <name type="common">Bacillus cellulosilyticus</name>
    <dbReference type="NCBI Taxonomy" id="649639"/>
    <lineage>
        <taxon>Bacteria</taxon>
        <taxon>Bacillati</taxon>
        <taxon>Bacillota</taxon>
        <taxon>Bacilli</taxon>
        <taxon>Bacillales</taxon>
        <taxon>Bacillaceae</taxon>
        <taxon>Evansella</taxon>
    </lineage>
</organism>
<dbReference type="InterPro" id="IPR014871">
    <property type="entry name" value="dUTPase/dCTP_pyrophosphatase"/>
</dbReference>
<dbReference type="HOGENOM" id="CLU_105318_0_0_9"/>